<dbReference type="InterPro" id="IPR004803">
    <property type="entry name" value="TGT"/>
</dbReference>
<evidence type="ECO:0000256" key="6">
    <source>
        <dbReference type="HAMAP-Rule" id="MF_00168"/>
    </source>
</evidence>
<dbReference type="UniPathway" id="UPA00392"/>
<dbReference type="GO" id="GO:0005829">
    <property type="term" value="C:cytosol"/>
    <property type="evidence" value="ECO:0007669"/>
    <property type="project" value="TreeGrafter"/>
</dbReference>
<dbReference type="GO" id="GO:0008616">
    <property type="term" value="P:tRNA queuosine(34) biosynthetic process"/>
    <property type="evidence" value="ECO:0007669"/>
    <property type="project" value="UniProtKB-UniRule"/>
</dbReference>
<dbReference type="InterPro" id="IPR002616">
    <property type="entry name" value="tRNA_ribo_trans-like"/>
</dbReference>
<dbReference type="InterPro" id="IPR036511">
    <property type="entry name" value="TGT-like_sf"/>
</dbReference>
<name>A0A2M7T501_9ACTN</name>
<evidence type="ECO:0000313" key="8">
    <source>
        <dbReference type="EMBL" id="PIZ34932.1"/>
    </source>
</evidence>
<proteinExistence type="inferred from homology"/>
<dbReference type="SUPFAM" id="SSF51713">
    <property type="entry name" value="tRNA-guanine transglycosylase"/>
    <property type="match status" value="1"/>
</dbReference>
<dbReference type="Proteomes" id="UP000230956">
    <property type="component" value="Unassembled WGS sequence"/>
</dbReference>
<dbReference type="GO" id="GO:0008479">
    <property type="term" value="F:tRNA-guanosine(34) queuine transglycosylase activity"/>
    <property type="evidence" value="ECO:0007669"/>
    <property type="project" value="UniProtKB-UniRule"/>
</dbReference>
<protein>
    <recommendedName>
        <fullName evidence="6">Queuine tRNA-ribosyltransferase</fullName>
        <ecNumber evidence="6">2.4.2.29</ecNumber>
    </recommendedName>
    <alternativeName>
        <fullName evidence="6">Guanine insertion enzyme</fullName>
    </alternativeName>
    <alternativeName>
        <fullName evidence="6">tRNA-guanine transglycosylase</fullName>
    </alternativeName>
</protein>
<comment type="pathway">
    <text evidence="6">tRNA modification; tRNA-queuosine biosynthesis.</text>
</comment>
<comment type="caution">
    <text evidence="6">Lacks conserved residue(s) required for the propagation of feature annotation.</text>
</comment>
<sequence>MIKFQLIHEDKKTKARAGIIHTPHGDIETPVFMPVGTRATVKAMTPEALKTIGAQIILSNAYHLYLRPGHDLVKEAGGLHKFMNWDKPILTDSGGFQVFSLSEMRKVTEEGVEFRSIIDGSTHFFTPEKVMEIEEWIGADIIMVLDECTTYPSEKQYVEGAVRRTYEWAKRCKAAHVTDQALFGIVQGGTYEDLRKMSAELTAELDFPGYAIGGLSVGEPHTLMFEVLDYTVPLLPKDRPRYVMGLGNPTSLVESVALGVDMFDCVLPTRIARNGLALTSVGKVNIRNAKYARDFDKLDPNHDCYTCNNFSRAYLRHLIKSDEILGAVLLTWHNLSYLIDVMGEVRTAILEDRFAEFRADYQIKHEKEFGVV</sequence>
<feature type="binding site" evidence="6">
    <location>
        <position position="146"/>
    </location>
    <ligand>
        <name>substrate</name>
    </ligand>
</feature>
<dbReference type="PANTHER" id="PTHR46499">
    <property type="entry name" value="QUEUINE TRNA-RIBOSYLTRANSFERASE"/>
    <property type="match status" value="1"/>
</dbReference>
<dbReference type="HAMAP" id="MF_00168">
    <property type="entry name" value="Q_tRNA_Tgt"/>
    <property type="match status" value="1"/>
</dbReference>
<evidence type="ECO:0000259" key="7">
    <source>
        <dbReference type="Pfam" id="PF01702"/>
    </source>
</evidence>
<comment type="caution">
    <text evidence="8">The sequence shown here is derived from an EMBL/GenBank/DDBJ whole genome shotgun (WGS) entry which is preliminary data.</text>
</comment>
<reference evidence="9" key="1">
    <citation type="submission" date="2017-09" db="EMBL/GenBank/DDBJ databases">
        <title>Depth-based differentiation of microbial function through sediment-hosted aquifers and enrichment of novel symbionts in the deep terrestrial subsurface.</title>
        <authorList>
            <person name="Probst A.J."/>
            <person name="Ladd B."/>
            <person name="Jarett J.K."/>
            <person name="Geller-Mcgrath D.E."/>
            <person name="Sieber C.M.K."/>
            <person name="Emerson J.B."/>
            <person name="Anantharaman K."/>
            <person name="Thomas B.C."/>
            <person name="Malmstrom R."/>
            <person name="Stieglmeier M."/>
            <person name="Klingl A."/>
            <person name="Woyke T."/>
            <person name="Ryan C.M."/>
            <person name="Banfield J.F."/>
        </authorList>
    </citation>
    <scope>NUCLEOTIDE SEQUENCE [LARGE SCALE GENOMIC DNA]</scope>
</reference>
<organism evidence="8 9">
    <name type="scientific">Candidatus Aquicultor secundus</name>
    <dbReference type="NCBI Taxonomy" id="1973895"/>
    <lineage>
        <taxon>Bacteria</taxon>
        <taxon>Bacillati</taxon>
        <taxon>Actinomycetota</taxon>
        <taxon>Candidatus Aquicultoria</taxon>
        <taxon>Candidatus Aquicultorales</taxon>
        <taxon>Candidatus Aquicultoraceae</taxon>
        <taxon>Candidatus Aquicultor</taxon>
    </lineage>
</organism>
<dbReference type="NCBIfam" id="TIGR00449">
    <property type="entry name" value="tgt_general"/>
    <property type="match status" value="1"/>
</dbReference>
<dbReference type="PANTHER" id="PTHR46499:SF1">
    <property type="entry name" value="QUEUINE TRNA-RIBOSYLTRANSFERASE"/>
    <property type="match status" value="1"/>
</dbReference>
<dbReference type="EMBL" id="PFNG01000258">
    <property type="protein sequence ID" value="PIZ34932.1"/>
    <property type="molecule type" value="Genomic_DNA"/>
</dbReference>
<evidence type="ECO:0000256" key="4">
    <source>
        <dbReference type="ARBA" id="ARBA00022785"/>
    </source>
</evidence>
<accession>A0A2M7T501</accession>
<comment type="function">
    <text evidence="6">Catalyzes the base-exchange of a guanine (G) residue with the queuine precursor 7-aminomethyl-7-deazaguanine (PreQ1) at position 34 (anticodon wobble position) in tRNAs with GU(N) anticodons (tRNA-Asp, -Asn, -His and -Tyr). Catalysis occurs through a double-displacement mechanism. The nucleophile active site attacks the C1' of nucleotide 34 to detach the guanine base from the RNA, forming a covalent enzyme-RNA intermediate. The proton acceptor active site deprotonates the incoming PreQ1, allowing a nucleophilic attack on the C1' of the ribose to form the product. After dissociation, two additional enzymatic reactions on the tRNA convert PreQ1 to queuine (Q), resulting in the hypermodified nucleoside queuosine (7-(((4,5-cis-dihydroxy-2-cyclopenten-1-yl)amino)methyl)-7-deazaguanosine).</text>
</comment>
<evidence type="ECO:0000256" key="3">
    <source>
        <dbReference type="ARBA" id="ARBA00022694"/>
    </source>
</evidence>
<dbReference type="Gene3D" id="3.20.20.105">
    <property type="entry name" value="Queuine tRNA-ribosyltransferase-like"/>
    <property type="match status" value="1"/>
</dbReference>
<dbReference type="Pfam" id="PF01702">
    <property type="entry name" value="TGT"/>
    <property type="match status" value="1"/>
</dbReference>
<evidence type="ECO:0000313" key="9">
    <source>
        <dbReference type="Proteomes" id="UP000230956"/>
    </source>
</evidence>
<dbReference type="InterPro" id="IPR050076">
    <property type="entry name" value="ArchSynthase1/Queuine_TRR"/>
</dbReference>
<keyword evidence="4 6" id="KW-0671">Queuosine biosynthesis</keyword>
<feature type="binding site" evidence="6">
    <location>
        <position position="187"/>
    </location>
    <ligand>
        <name>substrate</name>
    </ligand>
</feature>
<feature type="binding site" evidence="6">
    <location>
        <position position="214"/>
    </location>
    <ligand>
        <name>substrate</name>
    </ligand>
</feature>
<evidence type="ECO:0000256" key="5">
    <source>
        <dbReference type="ARBA" id="ARBA00050112"/>
    </source>
</evidence>
<gene>
    <name evidence="6" type="primary">tgt</name>
    <name evidence="8" type="ORF">COY37_11145</name>
</gene>
<feature type="region of interest" description="RNA binding; important for wobble base 34 recognition" evidence="6">
    <location>
        <begin position="269"/>
        <end position="273"/>
    </location>
</feature>
<keyword evidence="2 6" id="KW-0808">Transferase</keyword>
<dbReference type="NCBIfam" id="TIGR00430">
    <property type="entry name" value="Q_tRNA_tgt"/>
    <property type="match status" value="1"/>
</dbReference>
<feature type="active site" description="Proton acceptor" evidence="6">
    <location>
        <position position="92"/>
    </location>
</feature>
<comment type="similarity">
    <text evidence="6">Belongs to the queuine tRNA-ribosyltransferase family.</text>
</comment>
<evidence type="ECO:0000256" key="2">
    <source>
        <dbReference type="ARBA" id="ARBA00022679"/>
    </source>
</evidence>
<dbReference type="FunFam" id="3.20.20.105:FF:000001">
    <property type="entry name" value="Queuine tRNA-ribosyltransferase"/>
    <property type="match status" value="1"/>
</dbReference>
<comment type="catalytic activity">
    <reaction evidence="5 6">
        <text>7-aminomethyl-7-carbaguanine + guanosine(34) in tRNA = 7-aminomethyl-7-carbaguanosine(34) in tRNA + guanine</text>
        <dbReference type="Rhea" id="RHEA:24104"/>
        <dbReference type="Rhea" id="RHEA-COMP:10341"/>
        <dbReference type="Rhea" id="RHEA-COMP:10342"/>
        <dbReference type="ChEBI" id="CHEBI:16235"/>
        <dbReference type="ChEBI" id="CHEBI:58703"/>
        <dbReference type="ChEBI" id="CHEBI:74269"/>
        <dbReference type="ChEBI" id="CHEBI:82833"/>
        <dbReference type="EC" id="2.4.2.29"/>
    </reaction>
</comment>
<feature type="active site" description="Nucleophile" evidence="6">
    <location>
        <position position="264"/>
    </location>
</feature>
<evidence type="ECO:0000256" key="1">
    <source>
        <dbReference type="ARBA" id="ARBA00022676"/>
    </source>
</evidence>
<feature type="domain" description="tRNA-guanine(15) transglycosylase-like" evidence="7">
    <location>
        <begin position="13"/>
        <end position="366"/>
    </location>
</feature>
<dbReference type="AlphaFoldDB" id="A0A2M7T501"/>
<feature type="binding site" evidence="6">
    <location>
        <begin position="92"/>
        <end position="96"/>
    </location>
    <ligand>
        <name>substrate</name>
    </ligand>
</feature>
<dbReference type="EC" id="2.4.2.29" evidence="6"/>
<dbReference type="RefSeq" id="WP_286677664.1">
    <property type="nucleotide sequence ID" value="NZ_MNXI01000022.1"/>
</dbReference>
<comment type="subunit">
    <text evidence="6">Homodimer. Within each dimer, one monomer is responsible for RNA recognition and catalysis, while the other monomer binds to the replacement base PreQ1.</text>
</comment>
<keyword evidence="3 6" id="KW-0819">tRNA processing</keyword>
<keyword evidence="1 6" id="KW-0328">Glycosyltransferase</keyword>